<evidence type="ECO:0000256" key="1">
    <source>
        <dbReference type="ARBA" id="ARBA00022614"/>
    </source>
</evidence>
<dbReference type="InterPro" id="IPR025875">
    <property type="entry name" value="Leu-rich_rpt_4"/>
</dbReference>
<feature type="compositionally biased region" description="Low complexity" evidence="3">
    <location>
        <begin position="267"/>
        <end position="284"/>
    </location>
</feature>
<gene>
    <name evidence="4" type="primary">LRRC56</name>
</gene>
<evidence type="ECO:0000256" key="2">
    <source>
        <dbReference type="ARBA" id="ARBA00022737"/>
    </source>
</evidence>
<accession>A0A3Q1J841</accession>
<keyword evidence="5" id="KW-1185">Reference proteome</keyword>
<sequence length="625" mass="68610">MTCCHGCVPQEVRPGTARVLVTELSGSGQINPTPVKKPCEDSETAVELYLSPEKLKLLCGTQDLCHITSLELCVDTEENTLGNFGAYLPKLVQLKMNNSMITSVRDLGTTLSHLQVLWMSRCRLTDLDGISTLSSLKELYVAYNNVSDLSQVCMLEKLHLLDLEGNDVDDLVQVQYLGLCGKLQTLTLEGNPVCVRPNPTATQVADYSYRASVRELVPQLRYLDDVRVEEDRLSCSSIMGEDWAILQNSIRDCNSSQSATEEEETADSACPPCRPSSARRPVSVWVGPLLSTGSRPHTSSRPISATRPVLSSTGSRPGSVDSDLAAVEADTSTLTHGAGKILFCGNPVQAIRARREKLRTAPTRSTFTPRDLPIHVPEHTYDLEDPDVRGRGDVFAELRAWRVQHSKRLQVIETERLPQVLAIKHSDEEEEEDDSGDEGFSVMRDDSSDEEHEVEMHDLHQSAASSPDVASLSSDTTMSPSPPLGTIAPSGHLKPQGIRARRLRLSQATSEHLPDCSGVRCFPGTGTTARVTDRVLQRVEQVTTTNVPLLSQAAHIPRPPPTHSDGLMGSRVEMDVSSEQCGNKFRISKVWARSAITRPHTARAALQKHHQHHIIQPCRGSSQPD</sequence>
<dbReference type="Proteomes" id="UP000265040">
    <property type="component" value="Chromosome 6"/>
</dbReference>
<feature type="compositionally biased region" description="Polar residues" evidence="3">
    <location>
        <begin position="291"/>
        <end position="316"/>
    </location>
</feature>
<keyword evidence="2" id="KW-0677">Repeat</keyword>
<dbReference type="GeneID" id="113165772"/>
<organism evidence="4 5">
    <name type="scientific">Anabas testudineus</name>
    <name type="common">Climbing perch</name>
    <name type="synonym">Anthias testudineus</name>
    <dbReference type="NCBI Taxonomy" id="64144"/>
    <lineage>
        <taxon>Eukaryota</taxon>
        <taxon>Metazoa</taxon>
        <taxon>Chordata</taxon>
        <taxon>Craniata</taxon>
        <taxon>Vertebrata</taxon>
        <taxon>Euteleostomi</taxon>
        <taxon>Actinopterygii</taxon>
        <taxon>Neopterygii</taxon>
        <taxon>Teleostei</taxon>
        <taxon>Neoteleostei</taxon>
        <taxon>Acanthomorphata</taxon>
        <taxon>Anabantaria</taxon>
        <taxon>Anabantiformes</taxon>
        <taxon>Anabantoidei</taxon>
        <taxon>Anabantidae</taxon>
        <taxon>Anabas</taxon>
    </lineage>
</organism>
<name>A0A3Q1J841_ANATE</name>
<dbReference type="PANTHER" id="PTHR22708:SF0">
    <property type="entry name" value="LEUCINE-RICH REPEAT-CONTAINING PROTEIN 56"/>
    <property type="match status" value="1"/>
</dbReference>
<dbReference type="GeneTree" id="ENSGT00390000001545"/>
<evidence type="ECO:0008006" key="6">
    <source>
        <dbReference type="Google" id="ProtNLM"/>
    </source>
</evidence>
<dbReference type="InterPro" id="IPR001611">
    <property type="entry name" value="Leu-rich_rpt"/>
</dbReference>
<evidence type="ECO:0000313" key="5">
    <source>
        <dbReference type="Proteomes" id="UP000265040"/>
    </source>
</evidence>
<reference evidence="4" key="1">
    <citation type="submission" date="2021-04" db="EMBL/GenBank/DDBJ databases">
        <authorList>
            <consortium name="Wellcome Sanger Institute Data Sharing"/>
        </authorList>
    </citation>
    <scope>NUCLEOTIDE SEQUENCE [LARGE SCALE GENOMIC DNA]</scope>
</reference>
<reference evidence="4" key="2">
    <citation type="submission" date="2025-08" db="UniProtKB">
        <authorList>
            <consortium name="Ensembl"/>
        </authorList>
    </citation>
    <scope>IDENTIFICATION</scope>
</reference>
<reference evidence="4" key="3">
    <citation type="submission" date="2025-09" db="UniProtKB">
        <authorList>
            <consortium name="Ensembl"/>
        </authorList>
    </citation>
    <scope>IDENTIFICATION</scope>
</reference>
<feature type="compositionally biased region" description="Acidic residues" evidence="3">
    <location>
        <begin position="428"/>
        <end position="437"/>
    </location>
</feature>
<feature type="region of interest" description="Disordered" evidence="3">
    <location>
        <begin position="422"/>
        <end position="493"/>
    </location>
</feature>
<dbReference type="PROSITE" id="PS51450">
    <property type="entry name" value="LRR"/>
    <property type="match status" value="1"/>
</dbReference>
<dbReference type="STRING" id="64144.ENSATEP00000029005"/>
<dbReference type="Pfam" id="PF12799">
    <property type="entry name" value="LRR_4"/>
    <property type="match status" value="1"/>
</dbReference>
<feature type="region of interest" description="Disordered" evidence="3">
    <location>
        <begin position="256"/>
        <end position="321"/>
    </location>
</feature>
<dbReference type="PANTHER" id="PTHR22708">
    <property type="entry name" value="LEUCINE-RICH REPEAT-CONTAINING PROTEIN 56"/>
    <property type="match status" value="1"/>
</dbReference>
<dbReference type="InterPro" id="IPR032675">
    <property type="entry name" value="LRR_dom_sf"/>
</dbReference>
<evidence type="ECO:0000256" key="3">
    <source>
        <dbReference type="SAM" id="MobiDB-lite"/>
    </source>
</evidence>
<dbReference type="Gene3D" id="3.80.10.10">
    <property type="entry name" value="Ribonuclease Inhibitor"/>
    <property type="match status" value="1"/>
</dbReference>
<dbReference type="OrthoDB" id="676979at2759"/>
<keyword evidence="1" id="KW-0433">Leucine-rich repeat</keyword>
<dbReference type="InterPro" id="IPR040091">
    <property type="entry name" value="LRRC56"/>
</dbReference>
<dbReference type="Ensembl" id="ENSATET00000029449.3">
    <property type="protein sequence ID" value="ENSATEP00000029005.3"/>
    <property type="gene ID" value="ENSATEG00000020014.3"/>
</dbReference>
<protein>
    <recommendedName>
        <fullName evidence="6">Leucine rich repeat containing 56</fullName>
    </recommendedName>
</protein>
<dbReference type="InParanoid" id="A0A3Q1J841"/>
<proteinExistence type="predicted"/>
<dbReference type="AlphaFoldDB" id="A0A3Q1J841"/>
<evidence type="ECO:0000313" key="4">
    <source>
        <dbReference type="Ensembl" id="ENSATEP00000029005.3"/>
    </source>
</evidence>
<dbReference type="SUPFAM" id="SSF52058">
    <property type="entry name" value="L domain-like"/>
    <property type="match status" value="1"/>
</dbReference>
<dbReference type="RefSeq" id="XP_026221271.1">
    <property type="nucleotide sequence ID" value="XM_026365486.1"/>
</dbReference>